<dbReference type="GO" id="GO:0000030">
    <property type="term" value="F:mannosyltransferase activity"/>
    <property type="evidence" value="ECO:0007669"/>
    <property type="project" value="TreeGrafter"/>
</dbReference>
<dbReference type="PANTHER" id="PTHR32385">
    <property type="entry name" value="MANNOSYL PHOSPHORYLINOSITOL CERAMIDE SYNTHASE"/>
    <property type="match status" value="1"/>
</dbReference>
<dbReference type="GO" id="GO:0051999">
    <property type="term" value="P:mannosyl-inositol phosphorylceramide biosynthetic process"/>
    <property type="evidence" value="ECO:0007669"/>
    <property type="project" value="TreeGrafter"/>
</dbReference>
<dbReference type="AlphaFoldDB" id="A0A3A5JTB9"/>
<dbReference type="PANTHER" id="PTHR32385:SF15">
    <property type="entry name" value="INOSITOL PHOSPHOCERAMIDE MANNOSYLTRANSFERASE 1"/>
    <property type="match status" value="1"/>
</dbReference>
<keyword evidence="3" id="KW-1185">Reference proteome</keyword>
<dbReference type="SUPFAM" id="SSF53448">
    <property type="entry name" value="Nucleotide-diphospho-sugar transferases"/>
    <property type="match status" value="1"/>
</dbReference>
<evidence type="ECO:0000313" key="2">
    <source>
        <dbReference type="EMBL" id="RJT25983.1"/>
    </source>
</evidence>
<evidence type="ECO:0000256" key="1">
    <source>
        <dbReference type="ARBA" id="ARBA00022679"/>
    </source>
</evidence>
<dbReference type="OrthoDB" id="9802987at2"/>
<protein>
    <submittedName>
        <fullName evidence="2">Glycosyl transferase</fullName>
    </submittedName>
</protein>
<gene>
    <name evidence="2" type="ORF">D6029_07090</name>
</gene>
<dbReference type="InterPro" id="IPR051706">
    <property type="entry name" value="Glycosyltransferase_domain"/>
</dbReference>
<reference evidence="2 3" key="1">
    <citation type="submission" date="2018-09" db="EMBL/GenBank/DDBJ databases">
        <title>Draft genome sequence of Buttiauxella izardii CCUG 35510T.</title>
        <authorList>
            <person name="Salva-Serra F."/>
            <person name="Marathe N."/>
            <person name="Moore E."/>
            <person name="Stadler-Svensson L."/>
            <person name="Engstrom-Jakobsson H."/>
        </authorList>
    </citation>
    <scope>NUCLEOTIDE SEQUENCE [LARGE SCALE GENOMIC DNA]</scope>
    <source>
        <strain evidence="2 3">CCUG 35510</strain>
    </source>
</reference>
<sequence>MIPKIIHYCWFGRQEKSKLIQECIASWKIMCPEYDIIEWNEDNFDFSANKFALEAYQTKKWAFVVDFVRVYVINEFGGVYLDTDVELLKPLTPYLEHNAFLGFEDNALISTAVIGAEKNHPLIKRVLEYYSKNSFIKERGKYSMIPNTVIISGILNREYGLTNISESFDKHIQLKSGLNIYPWFIFSPKNHMTGKITRNINSVSIHHFNGSWFTLKHRVLKKVISAMVFLIGKNKYLILRSKINATTCRKINK</sequence>
<dbReference type="EMBL" id="QZWH01000011">
    <property type="protein sequence ID" value="RJT25983.1"/>
    <property type="molecule type" value="Genomic_DNA"/>
</dbReference>
<evidence type="ECO:0000313" key="3">
    <source>
        <dbReference type="Proteomes" id="UP000276295"/>
    </source>
</evidence>
<name>A0A3A5JTB9_9ENTR</name>
<dbReference type="Proteomes" id="UP000276295">
    <property type="component" value="Unassembled WGS sequence"/>
</dbReference>
<proteinExistence type="predicted"/>
<accession>A0A3A5JTB9</accession>
<dbReference type="InterPro" id="IPR029044">
    <property type="entry name" value="Nucleotide-diphossugar_trans"/>
</dbReference>
<dbReference type="GO" id="GO:0016020">
    <property type="term" value="C:membrane"/>
    <property type="evidence" value="ECO:0007669"/>
    <property type="project" value="GOC"/>
</dbReference>
<dbReference type="InterPro" id="IPR007577">
    <property type="entry name" value="GlycoTrfase_DXD_sugar-bd_CS"/>
</dbReference>
<dbReference type="Pfam" id="PF04488">
    <property type="entry name" value="Gly_transf_sug"/>
    <property type="match status" value="1"/>
</dbReference>
<comment type="caution">
    <text evidence="2">The sequence shown here is derived from an EMBL/GenBank/DDBJ whole genome shotgun (WGS) entry which is preliminary data.</text>
</comment>
<dbReference type="Gene3D" id="3.90.550.20">
    <property type="match status" value="1"/>
</dbReference>
<keyword evidence="1 2" id="KW-0808">Transferase</keyword>
<dbReference type="RefSeq" id="WP_120064088.1">
    <property type="nucleotide sequence ID" value="NZ_QZWH01000011.1"/>
</dbReference>
<organism evidence="2 3">
    <name type="scientific">Buttiauxella izardii</name>
    <dbReference type="NCBI Taxonomy" id="82991"/>
    <lineage>
        <taxon>Bacteria</taxon>
        <taxon>Pseudomonadati</taxon>
        <taxon>Pseudomonadota</taxon>
        <taxon>Gammaproteobacteria</taxon>
        <taxon>Enterobacterales</taxon>
        <taxon>Enterobacteriaceae</taxon>
        <taxon>Buttiauxella</taxon>
    </lineage>
</organism>